<feature type="region of interest" description="Disordered" evidence="1">
    <location>
        <begin position="569"/>
        <end position="588"/>
    </location>
</feature>
<feature type="compositionally biased region" description="Acidic residues" evidence="1">
    <location>
        <begin position="505"/>
        <end position="543"/>
    </location>
</feature>
<comment type="caution">
    <text evidence="2">The sequence shown here is derived from an EMBL/GenBank/DDBJ whole genome shotgun (WGS) entry which is preliminary data.</text>
</comment>
<accession>A0ABP0SHJ8</accession>
<dbReference type="Proteomes" id="UP001642464">
    <property type="component" value="Unassembled WGS sequence"/>
</dbReference>
<feature type="region of interest" description="Disordered" evidence="1">
    <location>
        <begin position="233"/>
        <end position="557"/>
    </location>
</feature>
<name>A0ABP0SHJ8_9DINO</name>
<evidence type="ECO:0000313" key="2">
    <source>
        <dbReference type="EMBL" id="CAK9111865.1"/>
    </source>
</evidence>
<sequence>MDLTTDIGFSNCLYHACNLREGAACMAAPVCGSFVFMSRGSTGRSVANPMGFGESCRIGNLLVSRTLVIMLICAAKCVWFCLEQPGTSIMELHTLFQRFIKIVALRKLKINMGDYGAPTLKPTILYSSHRAIDMLPNYTIRRQLVKKHMVKRYVDGNGKQRVCGGVDLKTSQAYPKQFLGHVQHLQKRHSSKPQTHGEEDLVRMPRLFLKRSLNPGAPCPESVGCTLMSAPRRRVMGKSSEQQIEQKVARPSALRRPSTEKKVDDVKLKGKAEKARKEKKALEEKAREEMKKSAKNDEVKGKVKEEKRKAEKEKSKAAEKEEKRKAEKEGKSKEKRIDQKGGSRKDSNVKAEKARSSSNDKVRELQKKLDKKLEAIAASARTRSKSKEEKPVKKQSKKEESVKYLPARKKDIEHLFETPQRTKRPRPSPAPSDNLSTKSQKKRLLELQACLDATGSDNESECSEPEDEDESESAGAKSEAEDGESSDEHEEAEEIDQEKEKSEKEDEESEAEGSDQSQEEEEEEDEGDEGEAEKEEEEEEEEKEKEAGEPECHALVPVVLDAVEKPINESTKGMTSIQGKDLKQTHTPEKYEALIKARKESGMWYPSTDFPDDPDETQLKFNKEAWYYTPAAKTITQKDITSESTQLSASTAVDSGLLEAITDSDNGFMRGGAMPAVETISAAGSKALLDAMGKAVVKKKVPKPEEDEKSKKVEPQTIQEKLQEGSTEALKLAGQARTDSITLAGLDYADDLSGALLKHANATEEVYKNVQLALKKKSSDKDLKPFVAELESKVQVLKKMKAAAAAFLASKRGTKKAKSKKAAKDSGLQSSRPAWVAQKSNRRKRQRLETYNESQTVTKLVELIGTGKLSVIGAVDLANCMVTDGTDHEAVRAFSSLGTNGANPQNCERDLHRWLEGLGIRLQPYTVTMNLQVEGHEVKPHTVSVLLPHELIHCLSQDAFAFNSIFLGNISESGRVGFWRHAQNLAPWRNHPCFEQENVSLASLVPLTVHGDGAQFFRDDEHYVYSISSLFGCNGCIQTTLLSKFPIAIIPERWMRSSQAQKSVNQTVAQVVAWSLKCSISGVGPDVGMYGETLTGYRAEMRGVSLGPWKAAYFAFKADLKARKWMHSFSRYYKSKLICDSCLVSSGASDSAMHYKNFSQEAAWPLTTVSHEDYMAMPGTKTTWLQVEGFRLENCAFDFMRNVFLGIARDLCGSSIQVLIRFGWYDHVVGDMDCKLAAVQREMVRDCRACGFFMPKKPVLTEANLGKDDYAQLGTRFKASHVKLIVFWIAKKTQKCSDQAPNHVAKMNPANFMRLFFTCVHQVRGLVLRGTYPAPRIESPTCSQLAPTACSGASTYATTADSS</sequence>
<feature type="compositionally biased region" description="Acidic residues" evidence="1">
    <location>
        <begin position="481"/>
        <end position="497"/>
    </location>
</feature>
<proteinExistence type="predicted"/>
<keyword evidence="3" id="KW-1185">Reference proteome</keyword>
<dbReference type="EMBL" id="CAXAMM010043807">
    <property type="protein sequence ID" value="CAK9111865.1"/>
    <property type="molecule type" value="Genomic_DNA"/>
</dbReference>
<reference evidence="2 3" key="1">
    <citation type="submission" date="2024-02" db="EMBL/GenBank/DDBJ databases">
        <authorList>
            <person name="Chen Y."/>
            <person name="Shah S."/>
            <person name="Dougan E. K."/>
            <person name="Thang M."/>
            <person name="Chan C."/>
        </authorList>
    </citation>
    <scope>NUCLEOTIDE SEQUENCE [LARGE SCALE GENOMIC DNA]</scope>
</reference>
<feature type="compositionally biased region" description="Polar residues" evidence="1">
    <location>
        <begin position="569"/>
        <end position="578"/>
    </location>
</feature>
<feature type="region of interest" description="Disordered" evidence="1">
    <location>
        <begin position="816"/>
        <end position="849"/>
    </location>
</feature>
<feature type="compositionally biased region" description="Basic and acidic residues" evidence="1">
    <location>
        <begin position="257"/>
        <end position="374"/>
    </location>
</feature>
<feature type="compositionally biased region" description="Acidic residues" evidence="1">
    <location>
        <begin position="458"/>
        <end position="472"/>
    </location>
</feature>
<feature type="compositionally biased region" description="Basic and acidic residues" evidence="1">
    <location>
        <begin position="385"/>
        <end position="416"/>
    </location>
</feature>
<gene>
    <name evidence="2" type="ORF">SCF082_LOCUS51888</name>
</gene>
<evidence type="ECO:0000256" key="1">
    <source>
        <dbReference type="SAM" id="MobiDB-lite"/>
    </source>
</evidence>
<evidence type="ECO:0000313" key="3">
    <source>
        <dbReference type="Proteomes" id="UP001642464"/>
    </source>
</evidence>
<protein>
    <submittedName>
        <fullName evidence="2">Nipped-B-like protein B</fullName>
    </submittedName>
</protein>
<organism evidence="2 3">
    <name type="scientific">Durusdinium trenchii</name>
    <dbReference type="NCBI Taxonomy" id="1381693"/>
    <lineage>
        <taxon>Eukaryota</taxon>
        <taxon>Sar</taxon>
        <taxon>Alveolata</taxon>
        <taxon>Dinophyceae</taxon>
        <taxon>Suessiales</taxon>
        <taxon>Symbiodiniaceae</taxon>
        <taxon>Durusdinium</taxon>
    </lineage>
</organism>